<dbReference type="RefSeq" id="WP_009839368.1">
    <property type="nucleotide sequence ID" value="NZ_AAOH01000015.1"/>
</dbReference>
<dbReference type="Proteomes" id="UP000006201">
    <property type="component" value="Unassembled WGS sequence"/>
</dbReference>
<evidence type="ECO:0000256" key="1">
    <source>
        <dbReference type="ARBA" id="ARBA00006450"/>
    </source>
</evidence>
<organism evidence="2 3">
    <name type="scientific">Pseudoalteromonas tunicata D2</name>
    <dbReference type="NCBI Taxonomy" id="87626"/>
    <lineage>
        <taxon>Bacteria</taxon>
        <taxon>Pseudomonadati</taxon>
        <taxon>Pseudomonadota</taxon>
        <taxon>Gammaproteobacteria</taxon>
        <taxon>Alteromonadales</taxon>
        <taxon>Pseudoalteromonadaceae</taxon>
        <taxon>Pseudoalteromonas</taxon>
    </lineage>
</organism>
<dbReference type="PIRSF" id="PIRSF006169">
    <property type="entry name" value="UCP006169"/>
    <property type="match status" value="1"/>
</dbReference>
<dbReference type="AlphaFoldDB" id="A4CFS9"/>
<dbReference type="InterPro" id="IPR010648">
    <property type="entry name" value="UPF0270"/>
</dbReference>
<proteinExistence type="inferred from homology"/>
<dbReference type="EMBL" id="AAOH01000015">
    <property type="protein sequence ID" value="EAR26417.1"/>
    <property type="molecule type" value="Genomic_DNA"/>
</dbReference>
<comment type="similarity">
    <text evidence="1">Belongs to the UPF0270 family.</text>
</comment>
<dbReference type="Gene3D" id="1.10.10.610">
    <property type="entry name" value="YehU-like"/>
    <property type="match status" value="1"/>
</dbReference>
<dbReference type="SUPFAM" id="SSF118001">
    <property type="entry name" value="YehU-like"/>
    <property type="match status" value="1"/>
</dbReference>
<name>A4CFS9_9GAMM</name>
<protein>
    <submittedName>
        <fullName evidence="2">Uncharacterized protein</fullName>
    </submittedName>
</protein>
<dbReference type="STRING" id="87626.PTD2_09682"/>
<accession>A4CFS9</accession>
<reference evidence="2 3" key="1">
    <citation type="submission" date="2006-02" db="EMBL/GenBank/DDBJ databases">
        <authorList>
            <person name="Moran M.A."/>
            <person name="Kjelleberg S."/>
            <person name="Egan S."/>
            <person name="Saunders N."/>
            <person name="Thomas T."/>
            <person name="Ferriera S."/>
            <person name="Johnson J."/>
            <person name="Kravitz S."/>
            <person name="Halpern A."/>
            <person name="Remington K."/>
            <person name="Beeson K."/>
            <person name="Tran B."/>
            <person name="Rogers Y.-H."/>
            <person name="Friedman R."/>
            <person name="Venter J.C."/>
        </authorList>
    </citation>
    <scope>NUCLEOTIDE SEQUENCE [LARGE SCALE GENOMIC DNA]</scope>
    <source>
        <strain evidence="2 3">D2</strain>
    </source>
</reference>
<dbReference type="Pfam" id="PF06794">
    <property type="entry name" value="UPF0270"/>
    <property type="match status" value="1"/>
</dbReference>
<comment type="caution">
    <text evidence="2">The sequence shown here is derived from an EMBL/GenBank/DDBJ whole genome shotgun (WGS) entry which is preliminary data.</text>
</comment>
<keyword evidence="3" id="KW-1185">Reference proteome</keyword>
<dbReference type="InterPro" id="IPR036685">
    <property type="entry name" value="YehU-like_sf"/>
</dbReference>
<evidence type="ECO:0000313" key="3">
    <source>
        <dbReference type="Proteomes" id="UP000006201"/>
    </source>
</evidence>
<gene>
    <name evidence="2" type="ORF">PTD2_09682</name>
</gene>
<dbReference type="OrthoDB" id="6120729at2"/>
<sequence length="82" mass="9397">MIIPFDALAPETLENLIKDFILREGTDYGEQECTMDDKIAQIKRQLRSGEVVIAYSELHESVNIMTARTFAEQPKEESSDEF</sequence>
<dbReference type="NCBIfam" id="NF003438">
    <property type="entry name" value="PRK04966.1"/>
    <property type="match status" value="1"/>
</dbReference>
<dbReference type="HOGENOM" id="CLU_186759_1_0_6"/>
<evidence type="ECO:0000313" key="2">
    <source>
        <dbReference type="EMBL" id="EAR26417.1"/>
    </source>
</evidence>
<dbReference type="eggNOG" id="COG3089">
    <property type="taxonomic scope" value="Bacteria"/>
</dbReference>